<organism evidence="7 8">
    <name type="scientific">Aeromicrobium erythreum</name>
    <dbReference type="NCBI Taxonomy" id="2041"/>
    <lineage>
        <taxon>Bacteria</taxon>
        <taxon>Bacillati</taxon>
        <taxon>Actinomycetota</taxon>
        <taxon>Actinomycetes</taxon>
        <taxon>Propionibacteriales</taxon>
        <taxon>Nocardioidaceae</taxon>
        <taxon>Aeromicrobium</taxon>
    </lineage>
</organism>
<feature type="domain" description="HTTM-like" evidence="6">
    <location>
        <begin position="14"/>
        <end position="294"/>
    </location>
</feature>
<dbReference type="RefSeq" id="WP_067858883.1">
    <property type="nucleotide sequence ID" value="NZ_CP011502.1"/>
</dbReference>
<dbReference type="Pfam" id="PF05090">
    <property type="entry name" value="HTTM"/>
    <property type="match status" value="1"/>
</dbReference>
<evidence type="ECO:0000256" key="5">
    <source>
        <dbReference type="SAM" id="Phobius"/>
    </source>
</evidence>
<gene>
    <name evidence="7" type="ORF">AERYTH_11820</name>
</gene>
<dbReference type="PANTHER" id="PTHR39535">
    <property type="entry name" value="SPORULATION-DELAYING PROTEIN SDPB"/>
    <property type="match status" value="1"/>
</dbReference>
<dbReference type="PANTHER" id="PTHR39535:SF2">
    <property type="entry name" value="HTTM DOMAIN-CONTAINING PROTEIN"/>
    <property type="match status" value="1"/>
</dbReference>
<keyword evidence="3 5" id="KW-1133">Transmembrane helix</keyword>
<sequence length="324" mass="36255">MNGVGDRVWTWLTARKHATRGLAITRIVLGLIVWTQLLANWSDRHYTWGDGATWTQGVRDVKSWPGFLGIFQQAHGASFDALYLLTVAAGVLLMVGLWTRASALLTLFLWMSLYVCNPFVGSGGDAVLRMVLLYACFTDSGRHLSVDAWLRARRGELRPVLPGWLSTTLHNVAVVLIIHQVVMVYVGSALWKVQSDLWLDGTAVYYPLQTEAYSPWRDLLHPLSSASPVVMAATWTAIVVQLLFPVLLLYRSTRAVSLVVVTGMHLGIGVFMGIMYFSLVMIAVDMMLVSDASWQRGGRWCRAWWARRRGRPDDAHVVDLRNAV</sequence>
<evidence type="ECO:0000256" key="2">
    <source>
        <dbReference type="ARBA" id="ARBA00022692"/>
    </source>
</evidence>
<evidence type="ECO:0000259" key="6">
    <source>
        <dbReference type="SMART" id="SM00752"/>
    </source>
</evidence>
<keyword evidence="4 5" id="KW-0472">Membrane</keyword>
<feature type="transmembrane region" description="Helical" evidence="5">
    <location>
        <begin position="81"/>
        <end position="98"/>
    </location>
</feature>
<accession>A0A0U4CBJ2</accession>
<name>A0A0U4CBJ2_9ACTN</name>
<keyword evidence="8" id="KW-1185">Reference proteome</keyword>
<feature type="transmembrane region" description="Helical" evidence="5">
    <location>
        <begin position="171"/>
        <end position="191"/>
    </location>
</feature>
<dbReference type="KEGG" id="aer:AERYTH_11820"/>
<evidence type="ECO:0000256" key="3">
    <source>
        <dbReference type="ARBA" id="ARBA00022989"/>
    </source>
</evidence>
<evidence type="ECO:0000313" key="7">
    <source>
        <dbReference type="EMBL" id="ALX05339.1"/>
    </source>
</evidence>
<evidence type="ECO:0000313" key="8">
    <source>
        <dbReference type="Proteomes" id="UP000067689"/>
    </source>
</evidence>
<dbReference type="GO" id="GO:0012505">
    <property type="term" value="C:endomembrane system"/>
    <property type="evidence" value="ECO:0007669"/>
    <property type="project" value="UniProtKB-SubCell"/>
</dbReference>
<dbReference type="InterPro" id="IPR053934">
    <property type="entry name" value="HTTM_dom"/>
</dbReference>
<dbReference type="AlphaFoldDB" id="A0A0U4CBJ2"/>
<comment type="subcellular location">
    <subcellularLocation>
        <location evidence="1">Endomembrane system</location>
        <topology evidence="1">Multi-pass membrane protein</topology>
    </subcellularLocation>
</comment>
<evidence type="ECO:0000256" key="4">
    <source>
        <dbReference type="ARBA" id="ARBA00023136"/>
    </source>
</evidence>
<dbReference type="EMBL" id="CP011502">
    <property type="protein sequence ID" value="ALX05339.1"/>
    <property type="molecule type" value="Genomic_DNA"/>
</dbReference>
<dbReference type="PATRIC" id="fig|2041.4.peg.2467"/>
<keyword evidence="2 5" id="KW-0812">Transmembrane</keyword>
<reference evidence="7 8" key="1">
    <citation type="journal article" date="1991" name="Int. J. Syst. Bacteriol.">
        <title>Description of the erythromycin-producing bacterium Arthrobacter sp. strain NRRL B-3381 as Aeromicrobium erythreum gen. nov., sp. nov.</title>
        <authorList>
            <person name="Miller E.S."/>
            <person name="Woese C.R."/>
            <person name="Brenner S."/>
        </authorList>
    </citation>
    <scope>NUCLEOTIDE SEQUENCE [LARGE SCALE GENOMIC DNA]</scope>
    <source>
        <strain evidence="7 8">AR18</strain>
    </source>
</reference>
<dbReference type="SMART" id="SM00752">
    <property type="entry name" value="HTTM"/>
    <property type="match status" value="1"/>
</dbReference>
<dbReference type="STRING" id="2041.AERYTH_11820"/>
<dbReference type="InterPro" id="IPR052964">
    <property type="entry name" value="Sporulation_signal_mat"/>
</dbReference>
<dbReference type="InterPro" id="IPR011020">
    <property type="entry name" value="HTTM-like"/>
</dbReference>
<feature type="transmembrane region" description="Helical" evidence="5">
    <location>
        <begin position="257"/>
        <end position="284"/>
    </location>
</feature>
<protein>
    <recommendedName>
        <fullName evidence="6">HTTM-like domain-containing protein</fullName>
    </recommendedName>
</protein>
<evidence type="ECO:0000256" key="1">
    <source>
        <dbReference type="ARBA" id="ARBA00004127"/>
    </source>
</evidence>
<dbReference type="OrthoDB" id="128729at2"/>
<dbReference type="Proteomes" id="UP000067689">
    <property type="component" value="Chromosome"/>
</dbReference>
<proteinExistence type="predicted"/>
<feature type="transmembrane region" description="Helical" evidence="5">
    <location>
        <begin position="229"/>
        <end position="250"/>
    </location>
</feature>
<feature type="transmembrane region" description="Helical" evidence="5">
    <location>
        <begin position="21"/>
        <end position="39"/>
    </location>
</feature>